<keyword evidence="2" id="KW-1185">Reference proteome</keyword>
<evidence type="ECO:0000313" key="2">
    <source>
        <dbReference type="Proteomes" id="UP000799753"/>
    </source>
</evidence>
<gene>
    <name evidence="1" type="ORF">P280DRAFT_523143</name>
</gene>
<evidence type="ECO:0000313" key="1">
    <source>
        <dbReference type="EMBL" id="KAF2635419.1"/>
    </source>
</evidence>
<accession>A0A6A6RIQ3</accession>
<dbReference type="AlphaFoldDB" id="A0A6A6RIQ3"/>
<organism evidence="1 2">
    <name type="scientific">Massarina eburnea CBS 473.64</name>
    <dbReference type="NCBI Taxonomy" id="1395130"/>
    <lineage>
        <taxon>Eukaryota</taxon>
        <taxon>Fungi</taxon>
        <taxon>Dikarya</taxon>
        <taxon>Ascomycota</taxon>
        <taxon>Pezizomycotina</taxon>
        <taxon>Dothideomycetes</taxon>
        <taxon>Pleosporomycetidae</taxon>
        <taxon>Pleosporales</taxon>
        <taxon>Massarineae</taxon>
        <taxon>Massarinaceae</taxon>
        <taxon>Massarina</taxon>
    </lineage>
</organism>
<dbReference type="EMBL" id="MU006807">
    <property type="protein sequence ID" value="KAF2635419.1"/>
    <property type="molecule type" value="Genomic_DNA"/>
</dbReference>
<dbReference type="OrthoDB" id="3795350at2759"/>
<sequence length="302" mass="35053">MRNLFTPAQHKEYKDLCFRVTCCRTRESLNKWTQTLRGFLESFPNPEIMNAHSEYAIAFSKVSTAHYPLPSFNDDDGSQENIAVDRENSDDQGIVIDDTENTLAMDEPSASSTITGYFDIVNPTRFELPRIRNLLRQYPNCSVAGMEVVVEDNHIIRAVMTLHDGPVDNVLIIDHSIFSRMGLGEDMGNNFTKIYWSETENKIVPSMVLRIHTEQVEEGNKMGFLEVPRHSYLHWLNLRRRQFPHSPPTEEECYDLAKKLGYMDMEDLKKELMDVWDRENGPLRYKENRALWLGDNPTYLLP</sequence>
<dbReference type="Proteomes" id="UP000799753">
    <property type="component" value="Unassembled WGS sequence"/>
</dbReference>
<protein>
    <submittedName>
        <fullName evidence="1">Uncharacterized protein</fullName>
    </submittedName>
</protein>
<reference evidence="1" key="1">
    <citation type="journal article" date="2020" name="Stud. Mycol.">
        <title>101 Dothideomycetes genomes: a test case for predicting lifestyles and emergence of pathogens.</title>
        <authorList>
            <person name="Haridas S."/>
            <person name="Albert R."/>
            <person name="Binder M."/>
            <person name="Bloem J."/>
            <person name="Labutti K."/>
            <person name="Salamov A."/>
            <person name="Andreopoulos B."/>
            <person name="Baker S."/>
            <person name="Barry K."/>
            <person name="Bills G."/>
            <person name="Bluhm B."/>
            <person name="Cannon C."/>
            <person name="Castanera R."/>
            <person name="Culley D."/>
            <person name="Daum C."/>
            <person name="Ezra D."/>
            <person name="Gonzalez J."/>
            <person name="Henrissat B."/>
            <person name="Kuo A."/>
            <person name="Liang C."/>
            <person name="Lipzen A."/>
            <person name="Lutzoni F."/>
            <person name="Magnuson J."/>
            <person name="Mondo S."/>
            <person name="Nolan M."/>
            <person name="Ohm R."/>
            <person name="Pangilinan J."/>
            <person name="Park H.-J."/>
            <person name="Ramirez L."/>
            <person name="Alfaro M."/>
            <person name="Sun H."/>
            <person name="Tritt A."/>
            <person name="Yoshinaga Y."/>
            <person name="Zwiers L.-H."/>
            <person name="Turgeon B."/>
            <person name="Goodwin S."/>
            <person name="Spatafora J."/>
            <person name="Crous P."/>
            <person name="Grigoriev I."/>
        </authorList>
    </citation>
    <scope>NUCLEOTIDE SEQUENCE</scope>
    <source>
        <strain evidence="1">CBS 473.64</strain>
    </source>
</reference>
<proteinExistence type="predicted"/>
<name>A0A6A6RIQ3_9PLEO</name>